<sequence>MREAIVVGAGIGGLAAAKGLVDAGWRVTVLEEDAALREVGAGIGLSANGLVALDALDLGDAVRAVAVAALPQGTRTAQGTRLQGPAEFASSAVHGIHRTTLHRILADAARDAEIVTGAHVVRVHPGSRARVTTVEGGEQRERVADLVVGADGIDSLVRAAIRTDLPVDYSGSTCWRGVVARRPDSPAGFLQWFGAGSEVGLVPIDGDRVYWYVAARARMGRTARDEHAAATDAVRGFEELVRAHVAAEPETPVLRHDMRYLPTGLRTFVAPGVALLGDAAHAMLPTMGQGAASALEDAATLGVLAARDDVDDLLGAYDRLRRPRTQRLQQLSHRLYRSGMEVRNPVLAAARNGVIHLAPTLLAEIAADWMLRWSPPRR</sequence>
<dbReference type="STRING" id="399736.SAMN04489720_1362"/>
<dbReference type="Pfam" id="PF01494">
    <property type="entry name" value="FAD_binding_3"/>
    <property type="match status" value="1"/>
</dbReference>
<dbReference type="Proteomes" id="UP000198822">
    <property type="component" value="Chromosome I"/>
</dbReference>
<evidence type="ECO:0000313" key="4">
    <source>
        <dbReference type="EMBL" id="SDH47237.1"/>
    </source>
</evidence>
<proteinExistence type="predicted"/>
<dbReference type="AlphaFoldDB" id="A0A1G8CNW3"/>
<keyword evidence="2" id="KW-0503">Monooxygenase</keyword>
<name>A0A1G8CNW3_9MICO</name>
<reference evidence="5" key="1">
    <citation type="submission" date="2016-10" db="EMBL/GenBank/DDBJ databases">
        <authorList>
            <person name="Varghese N."/>
            <person name="Submissions S."/>
        </authorList>
    </citation>
    <scope>NUCLEOTIDE SEQUENCE [LARGE SCALE GENOMIC DNA]</scope>
    <source>
        <strain evidence="5">DSM 22002</strain>
    </source>
</reference>
<accession>A0A1G8CNW3</accession>
<dbReference type="Gene3D" id="3.50.50.60">
    <property type="entry name" value="FAD/NAD(P)-binding domain"/>
    <property type="match status" value="1"/>
</dbReference>
<protein>
    <submittedName>
        <fullName evidence="4">2-polyprenyl-6-methoxyphenol hydroxylase</fullName>
    </submittedName>
</protein>
<organism evidence="4 5">
    <name type="scientific">Agrococcus jejuensis</name>
    <dbReference type="NCBI Taxonomy" id="399736"/>
    <lineage>
        <taxon>Bacteria</taxon>
        <taxon>Bacillati</taxon>
        <taxon>Actinomycetota</taxon>
        <taxon>Actinomycetes</taxon>
        <taxon>Micrococcales</taxon>
        <taxon>Microbacteriaceae</taxon>
        <taxon>Agrococcus</taxon>
    </lineage>
</organism>
<evidence type="ECO:0000256" key="2">
    <source>
        <dbReference type="ARBA" id="ARBA00023033"/>
    </source>
</evidence>
<dbReference type="InterPro" id="IPR050493">
    <property type="entry name" value="FAD-dep_Monooxygenase_BioMet"/>
</dbReference>
<dbReference type="PRINTS" id="PR00420">
    <property type="entry name" value="RNGMNOXGNASE"/>
</dbReference>
<dbReference type="InterPro" id="IPR036188">
    <property type="entry name" value="FAD/NAD-bd_sf"/>
</dbReference>
<feature type="domain" description="FAD-binding" evidence="3">
    <location>
        <begin position="3"/>
        <end position="330"/>
    </location>
</feature>
<dbReference type="PANTHER" id="PTHR13789:SF309">
    <property type="entry name" value="PUTATIVE (AFU_ORTHOLOGUE AFUA_6G14510)-RELATED"/>
    <property type="match status" value="1"/>
</dbReference>
<dbReference type="GO" id="GO:0004497">
    <property type="term" value="F:monooxygenase activity"/>
    <property type="evidence" value="ECO:0007669"/>
    <property type="project" value="UniProtKB-KW"/>
</dbReference>
<dbReference type="GO" id="GO:0071949">
    <property type="term" value="F:FAD binding"/>
    <property type="evidence" value="ECO:0007669"/>
    <property type="project" value="InterPro"/>
</dbReference>
<evidence type="ECO:0000313" key="5">
    <source>
        <dbReference type="Proteomes" id="UP000198822"/>
    </source>
</evidence>
<dbReference type="InterPro" id="IPR002938">
    <property type="entry name" value="FAD-bd"/>
</dbReference>
<gene>
    <name evidence="4" type="ORF">SAMN04489720_1362</name>
</gene>
<dbReference type="RefSeq" id="WP_092503607.1">
    <property type="nucleotide sequence ID" value="NZ_LT629695.1"/>
</dbReference>
<dbReference type="SUPFAM" id="SSF51905">
    <property type="entry name" value="FAD/NAD(P)-binding domain"/>
    <property type="match status" value="1"/>
</dbReference>
<keyword evidence="1" id="KW-0560">Oxidoreductase</keyword>
<dbReference type="PANTHER" id="PTHR13789">
    <property type="entry name" value="MONOOXYGENASE"/>
    <property type="match status" value="1"/>
</dbReference>
<evidence type="ECO:0000256" key="1">
    <source>
        <dbReference type="ARBA" id="ARBA00023002"/>
    </source>
</evidence>
<keyword evidence="5" id="KW-1185">Reference proteome</keyword>
<evidence type="ECO:0000259" key="3">
    <source>
        <dbReference type="Pfam" id="PF01494"/>
    </source>
</evidence>
<dbReference type="OrthoDB" id="9782160at2"/>
<dbReference type="EMBL" id="LT629695">
    <property type="protein sequence ID" value="SDH47237.1"/>
    <property type="molecule type" value="Genomic_DNA"/>
</dbReference>